<dbReference type="STRING" id="4155.A0A022RJQ2"/>
<dbReference type="InterPro" id="IPR004146">
    <property type="entry name" value="DC1"/>
</dbReference>
<dbReference type="PhylomeDB" id="A0A022RJQ2"/>
<dbReference type="EMBL" id="KI630437">
    <property type="protein sequence ID" value="EYU39948.1"/>
    <property type="molecule type" value="Genomic_DNA"/>
</dbReference>
<keyword evidence="5" id="KW-1185">Reference proteome</keyword>
<feature type="domain" description="DC1" evidence="3">
    <location>
        <begin position="6"/>
        <end position="51"/>
    </location>
</feature>
<name>A0A022RJQ2_ERYGU</name>
<evidence type="ECO:0000313" key="5">
    <source>
        <dbReference type="Proteomes" id="UP000030748"/>
    </source>
</evidence>
<evidence type="ECO:0000259" key="3">
    <source>
        <dbReference type="Pfam" id="PF03107"/>
    </source>
</evidence>
<evidence type="ECO:0000256" key="2">
    <source>
        <dbReference type="SAM" id="MobiDB-lite"/>
    </source>
</evidence>
<dbReference type="PANTHER" id="PTHR46288">
    <property type="entry name" value="PHORBOL-ESTER/DAG-TYPE DOMAIN-CONTAINING PROTEIN"/>
    <property type="match status" value="1"/>
</dbReference>
<feature type="domain" description="DC1" evidence="3">
    <location>
        <begin position="120"/>
        <end position="169"/>
    </location>
</feature>
<dbReference type="InterPro" id="IPR046349">
    <property type="entry name" value="C1-like_sf"/>
</dbReference>
<proteinExistence type="predicted"/>
<evidence type="ECO:0000256" key="1">
    <source>
        <dbReference type="ARBA" id="ARBA00022737"/>
    </source>
</evidence>
<keyword evidence="1" id="KW-0677">Repeat</keyword>
<protein>
    <recommendedName>
        <fullName evidence="3">DC1 domain-containing protein</fullName>
    </recommendedName>
</protein>
<sequence length="236" mass="26592">MEYKHFSHQHPLILHKIQPGEQFQCNGCNLPCVKDSIFTCWSCKFFLHEHCGNANRYVKHPSHPTHPLVLVPIPTYCSGAFICDACGSPGTAFSYSCPLCEVDLHINCAFLPPTVIHNAHHHEVHLGLTPEKPHSPDFCKLCRKELSCKNWSYACEKPECDFRVHTFCATSEVKPGFYGDNQPENQTPAVARPAANQTPPQEAELTPEEIMLGIAQMRMEYNMAHALANMIAYNPY</sequence>
<gene>
    <name evidence="4" type="ORF">MIMGU_mgv11b021121mg</name>
</gene>
<dbReference type="eggNOG" id="ENOG502RZZE">
    <property type="taxonomic scope" value="Eukaryota"/>
</dbReference>
<dbReference type="AlphaFoldDB" id="A0A022RJQ2"/>
<feature type="region of interest" description="Disordered" evidence="2">
    <location>
        <begin position="179"/>
        <end position="203"/>
    </location>
</feature>
<organism evidence="4 5">
    <name type="scientific">Erythranthe guttata</name>
    <name type="common">Yellow monkey flower</name>
    <name type="synonym">Mimulus guttatus</name>
    <dbReference type="NCBI Taxonomy" id="4155"/>
    <lineage>
        <taxon>Eukaryota</taxon>
        <taxon>Viridiplantae</taxon>
        <taxon>Streptophyta</taxon>
        <taxon>Embryophyta</taxon>
        <taxon>Tracheophyta</taxon>
        <taxon>Spermatophyta</taxon>
        <taxon>Magnoliopsida</taxon>
        <taxon>eudicotyledons</taxon>
        <taxon>Gunneridae</taxon>
        <taxon>Pentapetalae</taxon>
        <taxon>asterids</taxon>
        <taxon>lamiids</taxon>
        <taxon>Lamiales</taxon>
        <taxon>Phrymaceae</taxon>
        <taxon>Erythranthe</taxon>
    </lineage>
</organism>
<dbReference type="Pfam" id="PF03107">
    <property type="entry name" value="C1_2"/>
    <property type="match status" value="3"/>
</dbReference>
<reference evidence="4 5" key="1">
    <citation type="journal article" date="2013" name="Proc. Natl. Acad. Sci. U.S.A.">
        <title>Fine-scale variation in meiotic recombination in Mimulus inferred from population shotgun sequencing.</title>
        <authorList>
            <person name="Hellsten U."/>
            <person name="Wright K.M."/>
            <person name="Jenkins J."/>
            <person name="Shu S."/>
            <person name="Yuan Y."/>
            <person name="Wessler S.R."/>
            <person name="Schmutz J."/>
            <person name="Willis J.H."/>
            <person name="Rokhsar D.S."/>
        </authorList>
    </citation>
    <scope>NUCLEOTIDE SEQUENCE [LARGE SCALE GENOMIC DNA]</scope>
    <source>
        <strain evidence="5">cv. DUN x IM62</strain>
    </source>
</reference>
<feature type="domain" description="DC1" evidence="3">
    <location>
        <begin position="61"/>
        <end position="109"/>
    </location>
</feature>
<evidence type="ECO:0000313" key="4">
    <source>
        <dbReference type="EMBL" id="EYU39948.1"/>
    </source>
</evidence>
<accession>A0A022RJQ2</accession>
<dbReference type="PANTHER" id="PTHR46288:SF68">
    <property type="entry name" value="DC1 DOMAIN-CONTAINING PROTEIN"/>
    <property type="match status" value="1"/>
</dbReference>
<dbReference type="SUPFAM" id="SSF57889">
    <property type="entry name" value="Cysteine-rich domain"/>
    <property type="match status" value="2"/>
</dbReference>
<dbReference type="Proteomes" id="UP000030748">
    <property type="component" value="Unassembled WGS sequence"/>
</dbReference>